<evidence type="ECO:0000259" key="8">
    <source>
        <dbReference type="Pfam" id="PF00185"/>
    </source>
</evidence>
<dbReference type="NCBIfam" id="TIGR00658">
    <property type="entry name" value="orni_carb_tr"/>
    <property type="match status" value="1"/>
</dbReference>
<evidence type="ECO:0000259" key="9">
    <source>
        <dbReference type="Pfam" id="PF02729"/>
    </source>
</evidence>
<dbReference type="GO" id="GO:0004585">
    <property type="term" value="F:ornithine carbamoyltransferase activity"/>
    <property type="evidence" value="ECO:0007669"/>
    <property type="project" value="UniProtKB-EC"/>
</dbReference>
<evidence type="ECO:0000256" key="6">
    <source>
        <dbReference type="ARBA" id="ARBA00029440"/>
    </source>
</evidence>
<dbReference type="PANTHER" id="PTHR45753">
    <property type="entry name" value="ORNITHINE CARBAMOYLTRANSFERASE, MITOCHONDRIAL"/>
    <property type="match status" value="1"/>
</dbReference>
<dbReference type="NCBIfam" id="NF001986">
    <property type="entry name" value="PRK00779.1"/>
    <property type="match status" value="1"/>
</dbReference>
<dbReference type="InterPro" id="IPR036901">
    <property type="entry name" value="Asp/Orn_carbamoylTrfase_sf"/>
</dbReference>
<feature type="domain" description="Aspartate/ornithine carbamoyltransferase carbamoyl-P binding" evidence="9">
    <location>
        <begin position="11"/>
        <end position="151"/>
    </location>
</feature>
<comment type="similarity">
    <text evidence="2">Belongs to the aspartate/ornithine carbamoyltransferase superfamily. OTCase family.</text>
</comment>
<keyword evidence="5 10" id="KW-0808">Transferase</keyword>
<reference evidence="10" key="1">
    <citation type="submission" date="2019-03" db="EMBL/GenBank/DDBJ databases">
        <authorList>
            <person name="Hao L."/>
        </authorList>
    </citation>
    <scope>NUCLEOTIDE SEQUENCE</scope>
</reference>
<evidence type="ECO:0000256" key="7">
    <source>
        <dbReference type="ARBA" id="ARBA00048772"/>
    </source>
</evidence>
<evidence type="ECO:0000256" key="1">
    <source>
        <dbReference type="ARBA" id="ARBA00004496"/>
    </source>
</evidence>
<evidence type="ECO:0000256" key="5">
    <source>
        <dbReference type="ARBA" id="ARBA00022679"/>
    </source>
</evidence>
<dbReference type="FunFam" id="3.40.50.1370:FF:000016">
    <property type="entry name" value="Ornithine carbamoyltransferase"/>
    <property type="match status" value="1"/>
</dbReference>
<dbReference type="PRINTS" id="PR00100">
    <property type="entry name" value="AOTCASE"/>
</dbReference>
<comment type="subcellular location">
    <subcellularLocation>
        <location evidence="1">Cytoplasm</location>
    </subcellularLocation>
</comment>
<dbReference type="InterPro" id="IPR006131">
    <property type="entry name" value="Asp_carbamoyltransf_Asp/Orn-bd"/>
</dbReference>
<comment type="catalytic activity">
    <reaction evidence="7">
        <text>carbamoyl phosphate + L-ornithine = L-citrulline + phosphate + H(+)</text>
        <dbReference type="Rhea" id="RHEA:19513"/>
        <dbReference type="ChEBI" id="CHEBI:15378"/>
        <dbReference type="ChEBI" id="CHEBI:43474"/>
        <dbReference type="ChEBI" id="CHEBI:46911"/>
        <dbReference type="ChEBI" id="CHEBI:57743"/>
        <dbReference type="ChEBI" id="CHEBI:58228"/>
        <dbReference type="EC" id="2.1.3.3"/>
    </reaction>
</comment>
<dbReference type="HAMAP" id="MF_01109">
    <property type="entry name" value="OTCase"/>
    <property type="match status" value="1"/>
</dbReference>
<dbReference type="FunFam" id="3.40.50.1370:FF:000008">
    <property type="entry name" value="Ornithine carbamoyltransferase"/>
    <property type="match status" value="1"/>
</dbReference>
<dbReference type="GO" id="GO:0005737">
    <property type="term" value="C:cytoplasm"/>
    <property type="evidence" value="ECO:0007669"/>
    <property type="project" value="UniProtKB-SubCell"/>
</dbReference>
<dbReference type="PRINTS" id="PR00102">
    <property type="entry name" value="OTCASE"/>
</dbReference>
<feature type="domain" description="Aspartate/ornithine carbamoyltransferase Asp/Orn-binding" evidence="8">
    <location>
        <begin position="158"/>
        <end position="312"/>
    </location>
</feature>
<dbReference type="PANTHER" id="PTHR45753:SF3">
    <property type="entry name" value="ORNITHINE TRANSCARBAMYLASE, MITOCHONDRIAL"/>
    <property type="match status" value="1"/>
</dbReference>
<evidence type="ECO:0000256" key="4">
    <source>
        <dbReference type="ARBA" id="ARBA00022490"/>
    </source>
</evidence>
<accession>A0A485M4R3</accession>
<protein>
    <recommendedName>
        <fullName evidence="3">ornithine carbamoyltransferase</fullName>
        <ecNumber evidence="3">2.1.3.3</ecNumber>
    </recommendedName>
</protein>
<evidence type="ECO:0000256" key="2">
    <source>
        <dbReference type="ARBA" id="ARBA00007805"/>
    </source>
</evidence>
<gene>
    <name evidence="10" type="primary">argF</name>
    <name evidence="10" type="ORF">SCFA_450006</name>
</gene>
<dbReference type="EC" id="2.1.3.3" evidence="3"/>
<dbReference type="GO" id="GO:0016597">
    <property type="term" value="F:amino acid binding"/>
    <property type="evidence" value="ECO:0007669"/>
    <property type="project" value="InterPro"/>
</dbReference>
<sequence>MVPERLNLKGRDFLSLHDFTAEEILGMIELADELKEKQKWNVPHPYLQGKSLGMIFQKSSTRTRVSFEVAMYQLGGYPLFLSAADLQLRRGESVADTARVLSRYLDGIMIRTFAHNDVKELADYASIPVINGLTDLLHPCQVLADLQTIKEKKGKLSGLKLAFVGDGNNVCNSLMFGCAKVGIDIAVATPKGYEPDEEIVYLAKQDALKHGVTVEITNNPVEAVKDADVVVTDVWASMGQEAEKALRVREFTPYQVNEKLVSHARPDYIFLHCLPANRGEEVTEEVIDGPNSVVWDEAENRLHSQKALLALLL</sequence>
<dbReference type="InterPro" id="IPR006130">
    <property type="entry name" value="Asp/Orn_carbamoylTrfase"/>
</dbReference>
<dbReference type="PROSITE" id="PS00097">
    <property type="entry name" value="CARBAMOYLTRANSFERASE"/>
    <property type="match status" value="1"/>
</dbReference>
<dbReference type="Pfam" id="PF02729">
    <property type="entry name" value="OTCace_N"/>
    <property type="match status" value="1"/>
</dbReference>
<dbReference type="AlphaFoldDB" id="A0A485M4R3"/>
<dbReference type="GO" id="GO:0019240">
    <property type="term" value="P:citrulline biosynthetic process"/>
    <property type="evidence" value="ECO:0007669"/>
    <property type="project" value="TreeGrafter"/>
</dbReference>
<dbReference type="InterPro" id="IPR002292">
    <property type="entry name" value="Orn/put_carbamltrans"/>
</dbReference>
<dbReference type="Pfam" id="PF00185">
    <property type="entry name" value="OTCace"/>
    <property type="match status" value="1"/>
</dbReference>
<dbReference type="Gene3D" id="3.40.50.1370">
    <property type="entry name" value="Aspartate/ornithine carbamoyltransferase"/>
    <property type="match status" value="2"/>
</dbReference>
<dbReference type="SUPFAM" id="SSF53671">
    <property type="entry name" value="Aspartate/ornithine carbamoyltransferase"/>
    <property type="match status" value="1"/>
</dbReference>
<evidence type="ECO:0000256" key="3">
    <source>
        <dbReference type="ARBA" id="ARBA00013007"/>
    </source>
</evidence>
<dbReference type="EMBL" id="CAADRN010000345">
    <property type="protein sequence ID" value="VFU18428.1"/>
    <property type="molecule type" value="Genomic_DNA"/>
</dbReference>
<name>A0A485M4R3_9ZZZZ</name>
<proteinExistence type="inferred from homology"/>
<keyword evidence="4" id="KW-0963">Cytoplasm</keyword>
<dbReference type="GO" id="GO:0042450">
    <property type="term" value="P:L-arginine biosynthetic process via ornithine"/>
    <property type="evidence" value="ECO:0007669"/>
    <property type="project" value="TreeGrafter"/>
</dbReference>
<organism evidence="10">
    <name type="scientific">anaerobic digester metagenome</name>
    <dbReference type="NCBI Taxonomy" id="1263854"/>
    <lineage>
        <taxon>unclassified sequences</taxon>
        <taxon>metagenomes</taxon>
        <taxon>ecological metagenomes</taxon>
    </lineage>
</organism>
<dbReference type="InterPro" id="IPR006132">
    <property type="entry name" value="Asp/Orn_carbamoyltranf_P-bd"/>
</dbReference>
<comment type="pathway">
    <text evidence="6">Amino-acid biosynthesis.</text>
</comment>
<dbReference type="InterPro" id="IPR024904">
    <property type="entry name" value="OTCase_ArgI"/>
</dbReference>
<evidence type="ECO:0000313" key="10">
    <source>
        <dbReference type="EMBL" id="VFU18428.1"/>
    </source>
</evidence>